<gene>
    <name evidence="2" type="ORF">EH165_12745</name>
</gene>
<evidence type="ECO:0000313" key="3">
    <source>
        <dbReference type="Proteomes" id="UP000268084"/>
    </source>
</evidence>
<feature type="region of interest" description="Disordered" evidence="1">
    <location>
        <begin position="1"/>
        <end position="24"/>
    </location>
</feature>
<evidence type="ECO:0000313" key="2">
    <source>
        <dbReference type="EMBL" id="AZI58877.1"/>
    </source>
</evidence>
<protein>
    <submittedName>
        <fullName evidence="2">Uncharacterized protein</fullName>
    </submittedName>
</protein>
<sequence>MRNLLVDGADGHGVGAASTNPFTGPSQAFSRGAAALLGWLKQQETWDKLTEDIVGDIQGGAISG</sequence>
<dbReference type="Proteomes" id="UP000268084">
    <property type="component" value="Chromosome"/>
</dbReference>
<dbReference type="RefSeq" id="WP_124799781.1">
    <property type="nucleotide sequence ID" value="NZ_CP034170.1"/>
</dbReference>
<reference evidence="2 3" key="2">
    <citation type="submission" date="2018-12" db="EMBL/GenBank/DDBJ databases">
        <title>Nakamurella antarcticus sp. nov., isolated from Antarctica South Shetland Islands soil.</title>
        <authorList>
            <person name="Peng F."/>
        </authorList>
    </citation>
    <scope>NUCLEOTIDE SEQUENCE [LARGE SCALE GENOMIC DNA]</scope>
    <source>
        <strain evidence="2 3">S14-144</strain>
    </source>
</reference>
<dbReference type="AlphaFoldDB" id="A0A3G8ZQ15"/>
<dbReference type="EMBL" id="CP034170">
    <property type="protein sequence ID" value="AZI58877.1"/>
    <property type="molecule type" value="Genomic_DNA"/>
</dbReference>
<reference evidence="2 3" key="1">
    <citation type="submission" date="2018-11" db="EMBL/GenBank/DDBJ databases">
        <authorList>
            <person name="Da X."/>
        </authorList>
    </citation>
    <scope>NUCLEOTIDE SEQUENCE [LARGE SCALE GENOMIC DNA]</scope>
    <source>
        <strain evidence="2 3">S14-144</strain>
    </source>
</reference>
<evidence type="ECO:0000256" key="1">
    <source>
        <dbReference type="SAM" id="MobiDB-lite"/>
    </source>
</evidence>
<keyword evidence="3" id="KW-1185">Reference proteome</keyword>
<proteinExistence type="predicted"/>
<accession>A0A3G8ZQ15</accession>
<organism evidence="2 3">
    <name type="scientific">Nakamurella antarctica</name>
    <dbReference type="NCBI Taxonomy" id="1902245"/>
    <lineage>
        <taxon>Bacteria</taxon>
        <taxon>Bacillati</taxon>
        <taxon>Actinomycetota</taxon>
        <taxon>Actinomycetes</taxon>
        <taxon>Nakamurellales</taxon>
        <taxon>Nakamurellaceae</taxon>
        <taxon>Nakamurella</taxon>
    </lineage>
</organism>
<dbReference type="KEGG" id="nak:EH165_12745"/>
<name>A0A3G8ZQ15_9ACTN</name>